<dbReference type="InterPro" id="IPR050921">
    <property type="entry name" value="T4SS_GSP_E_ATPase"/>
</dbReference>
<dbReference type="AlphaFoldDB" id="A0A2R6C8Y8"/>
<evidence type="ECO:0000256" key="2">
    <source>
        <dbReference type="SAM" id="MobiDB-lite"/>
    </source>
</evidence>
<dbReference type="PANTHER" id="PTHR30486:SF6">
    <property type="entry name" value="TYPE IV PILUS RETRACTATION ATPASE PILT"/>
    <property type="match status" value="1"/>
</dbReference>
<dbReference type="GO" id="GO:0016887">
    <property type="term" value="F:ATP hydrolysis activity"/>
    <property type="evidence" value="ECO:0007669"/>
    <property type="project" value="InterPro"/>
</dbReference>
<dbReference type="EMBL" id="NEXF01000279">
    <property type="protein sequence ID" value="PSO07308.1"/>
    <property type="molecule type" value="Genomic_DNA"/>
</dbReference>
<dbReference type="SUPFAM" id="SSF52540">
    <property type="entry name" value="P-loop containing nucleoside triphosphate hydrolases"/>
    <property type="match status" value="1"/>
</dbReference>
<sequence>MKTARGMSAQKTEKADGSGGSSGGVGFTSRLLRGLTQPSARARLTFEFPQLDPQVKGEVVGEYVLDEYPSVKIVVSDLDGEGYYTVVEPPLSAEERRALSQIMEELYFSMEPVDEDAAGGPAQRGADYTDYVVRNVLKAARKVGKLELFRGDQGKLVYYISREMGYSIVHPLIVDRDVEEIECNGYDRPLTVVHRRHSNYPRLTTNVQFADERVLRRFVQRLAAKAGKSVNVALPIANFVLPQKHRVAVTFGSEVSQPGTTFDIRKFPEEPLTIVDLLERRMLSPLVAAYVWVVAESKQFVMVVGATGSGKTTLLNSLLNLFNPSYKILTVEDTAELRVNNPNWVSFFTRESSYSGTRQISIEDLVKTSLRYRPDVVVVGEVRGAEIQYLVQAVASGHGGITSFHGSGYQDVATRVSGLLQQEVAKMFQATIASVVAVRRIIDQETGKMMRRVFEVQEPAGAGADPARTIFKWDPQTDDYYVPAPTQSGGADGSRGAEVWAGPRHYGARYVGSGYYDDGSPASADVWGSPQREEALRRSVRALVERSVRLTAAADLLGWTRDRLLTELVERTKLLEDLKRSGIRDYANISSRLTYYYRSRRS</sequence>
<evidence type="ECO:0000259" key="3">
    <source>
        <dbReference type="SMART" id="SM00382"/>
    </source>
</evidence>
<dbReference type="InterPro" id="IPR027417">
    <property type="entry name" value="P-loop_NTPase"/>
</dbReference>
<feature type="region of interest" description="Disordered" evidence="2">
    <location>
        <begin position="1"/>
        <end position="24"/>
    </location>
</feature>
<accession>A0A2R6C8Y8</accession>
<evidence type="ECO:0000256" key="1">
    <source>
        <dbReference type="ARBA" id="ARBA00006611"/>
    </source>
</evidence>
<organism evidence="4 5">
    <name type="scientific">Candidatus Marsarchaeota G2 archaeon BE_D</name>
    <dbReference type="NCBI Taxonomy" id="1978158"/>
    <lineage>
        <taxon>Archaea</taxon>
        <taxon>Candidatus Marsarchaeota</taxon>
        <taxon>Candidatus Marsarchaeota group 2</taxon>
    </lineage>
</organism>
<protein>
    <recommendedName>
        <fullName evidence="3">AAA+ ATPase domain-containing protein</fullName>
    </recommendedName>
</protein>
<name>A0A2R6C8Y8_9ARCH</name>
<comment type="similarity">
    <text evidence="1">Belongs to the GSP E family.</text>
</comment>
<dbReference type="Gene3D" id="3.30.450.380">
    <property type="match status" value="1"/>
</dbReference>
<proteinExistence type="inferred from homology"/>
<dbReference type="SMART" id="SM00382">
    <property type="entry name" value="AAA"/>
    <property type="match status" value="1"/>
</dbReference>
<dbReference type="Proteomes" id="UP000242015">
    <property type="component" value="Unassembled WGS sequence"/>
</dbReference>
<feature type="domain" description="AAA+ ATPase" evidence="3">
    <location>
        <begin position="297"/>
        <end position="423"/>
    </location>
</feature>
<dbReference type="Gene3D" id="3.40.50.300">
    <property type="entry name" value="P-loop containing nucleotide triphosphate hydrolases"/>
    <property type="match status" value="1"/>
</dbReference>
<dbReference type="InterPro" id="IPR003593">
    <property type="entry name" value="AAA+_ATPase"/>
</dbReference>
<dbReference type="PANTHER" id="PTHR30486">
    <property type="entry name" value="TWITCHING MOTILITY PROTEIN PILT"/>
    <property type="match status" value="1"/>
</dbReference>
<reference evidence="4 5" key="1">
    <citation type="submission" date="2017-04" db="EMBL/GenBank/DDBJ databases">
        <title>Novel microbial lineages endemic to geothermal iron-oxide mats fill important gaps in the evolutionary history of Archaea.</title>
        <authorList>
            <person name="Jay Z.J."/>
            <person name="Beam J.P."/>
            <person name="Dlakic M."/>
            <person name="Rusch D.B."/>
            <person name="Kozubal M.A."/>
            <person name="Inskeep W.P."/>
        </authorList>
    </citation>
    <scope>NUCLEOTIDE SEQUENCE [LARGE SCALE GENOMIC DNA]</scope>
    <source>
        <strain evidence="4">BE_D</strain>
    </source>
</reference>
<gene>
    <name evidence="4" type="ORF">B9Q04_11580</name>
</gene>
<dbReference type="Pfam" id="PF00437">
    <property type="entry name" value="T2SSE"/>
    <property type="match status" value="1"/>
</dbReference>
<evidence type="ECO:0000313" key="4">
    <source>
        <dbReference type="EMBL" id="PSO07308.1"/>
    </source>
</evidence>
<dbReference type="InterPro" id="IPR001482">
    <property type="entry name" value="T2SS/T4SS_dom"/>
</dbReference>
<evidence type="ECO:0000313" key="5">
    <source>
        <dbReference type="Proteomes" id="UP000242015"/>
    </source>
</evidence>
<comment type="caution">
    <text evidence="4">The sequence shown here is derived from an EMBL/GenBank/DDBJ whole genome shotgun (WGS) entry which is preliminary data.</text>
</comment>